<organism evidence="1 2">
    <name type="scientific">Bauhinia variegata</name>
    <name type="common">Purple orchid tree</name>
    <name type="synonym">Phanera variegata</name>
    <dbReference type="NCBI Taxonomy" id="167791"/>
    <lineage>
        <taxon>Eukaryota</taxon>
        <taxon>Viridiplantae</taxon>
        <taxon>Streptophyta</taxon>
        <taxon>Embryophyta</taxon>
        <taxon>Tracheophyta</taxon>
        <taxon>Spermatophyta</taxon>
        <taxon>Magnoliopsida</taxon>
        <taxon>eudicotyledons</taxon>
        <taxon>Gunneridae</taxon>
        <taxon>Pentapetalae</taxon>
        <taxon>rosids</taxon>
        <taxon>fabids</taxon>
        <taxon>Fabales</taxon>
        <taxon>Fabaceae</taxon>
        <taxon>Cercidoideae</taxon>
        <taxon>Cercideae</taxon>
        <taxon>Bauhiniinae</taxon>
        <taxon>Bauhinia</taxon>
    </lineage>
</organism>
<dbReference type="Proteomes" id="UP000828941">
    <property type="component" value="Chromosome 4"/>
</dbReference>
<proteinExistence type="predicted"/>
<evidence type="ECO:0000313" key="2">
    <source>
        <dbReference type="Proteomes" id="UP000828941"/>
    </source>
</evidence>
<sequence>MKSLSSVGLGLSVVFGCLLLALVAEVYYLLWWKKRITNREIETDYSSPVKELFYMFCWKRPSSLRQSALNPGEICNSMRITDTLVHDPDGQFQAQANKDFVFKPFGQDAMEEEYMRQHDLSGPPRFLFTIVEETKEDLESEDAKSRGELSGKGSRGRSLNDFLFAVETPYLTPMASPSLFTPPLTPMSPYNQRGFNPFFESAADAEFNRMKSSPPPKFKFLQDAEEKLRRKLREESEGKVNEADDSFIRVIVDKRNERELSNHPNTSQVLPLAS</sequence>
<evidence type="ECO:0000313" key="1">
    <source>
        <dbReference type="EMBL" id="KAI4348154.1"/>
    </source>
</evidence>
<dbReference type="EMBL" id="CM039429">
    <property type="protein sequence ID" value="KAI4348154.1"/>
    <property type="molecule type" value="Genomic_DNA"/>
</dbReference>
<comment type="caution">
    <text evidence="1">The sequence shown here is derived from an EMBL/GenBank/DDBJ whole genome shotgun (WGS) entry which is preliminary data.</text>
</comment>
<protein>
    <submittedName>
        <fullName evidence="1">Uncharacterized protein</fullName>
    </submittedName>
</protein>
<keyword evidence="2" id="KW-1185">Reference proteome</keyword>
<accession>A0ACB9PJJ6</accession>
<name>A0ACB9PJJ6_BAUVA</name>
<reference evidence="1 2" key="1">
    <citation type="journal article" date="2022" name="DNA Res.">
        <title>Chromosomal-level genome assembly of the orchid tree Bauhinia variegata (Leguminosae; Cercidoideae) supports the allotetraploid origin hypothesis of Bauhinia.</title>
        <authorList>
            <person name="Zhong Y."/>
            <person name="Chen Y."/>
            <person name="Zheng D."/>
            <person name="Pang J."/>
            <person name="Liu Y."/>
            <person name="Luo S."/>
            <person name="Meng S."/>
            <person name="Qian L."/>
            <person name="Wei D."/>
            <person name="Dai S."/>
            <person name="Zhou R."/>
        </authorList>
    </citation>
    <scope>NUCLEOTIDE SEQUENCE [LARGE SCALE GENOMIC DNA]</scope>
    <source>
        <strain evidence="1">BV-YZ2020</strain>
    </source>
</reference>
<gene>
    <name evidence="1" type="ORF">L6164_008913</name>
</gene>